<name>A0AAE0HML7_9PEZI</name>
<dbReference type="Proteomes" id="UP001278766">
    <property type="component" value="Unassembled WGS sequence"/>
</dbReference>
<sequence>MQLGWWCIWRSRLLLQDAISSRHVTSAAAPIPLTRQCCDAGDFQAVSCRVALLLGGMTNTQTSSPPSEPP</sequence>
<reference evidence="1" key="2">
    <citation type="submission" date="2023-06" db="EMBL/GenBank/DDBJ databases">
        <authorList>
            <consortium name="Lawrence Berkeley National Laboratory"/>
            <person name="Haridas S."/>
            <person name="Hensen N."/>
            <person name="Bonometti L."/>
            <person name="Westerberg I."/>
            <person name="Brannstrom I.O."/>
            <person name="Guillou S."/>
            <person name="Cros-Aarteil S."/>
            <person name="Calhoun S."/>
            <person name="Kuo A."/>
            <person name="Mondo S."/>
            <person name="Pangilinan J."/>
            <person name="Riley R."/>
            <person name="Labutti K."/>
            <person name="Andreopoulos B."/>
            <person name="Lipzen A."/>
            <person name="Chen C."/>
            <person name="Yanf M."/>
            <person name="Daum C."/>
            <person name="Ng V."/>
            <person name="Clum A."/>
            <person name="Steindorff A."/>
            <person name="Ohm R."/>
            <person name="Martin F."/>
            <person name="Silar P."/>
            <person name="Natvig D."/>
            <person name="Lalanne C."/>
            <person name="Gautier V."/>
            <person name="Ament-Velasquez S.L."/>
            <person name="Kruys A."/>
            <person name="Hutchinson M.I."/>
            <person name="Powell A.J."/>
            <person name="Barry K."/>
            <person name="Miller A.N."/>
            <person name="Grigoriev I.V."/>
            <person name="Debuchy R."/>
            <person name="Gladieux P."/>
            <person name="Thoren M.H."/>
            <person name="Johannesson H."/>
        </authorList>
    </citation>
    <scope>NUCLEOTIDE SEQUENCE</scope>
    <source>
        <strain evidence="1">CBS 168.71</strain>
    </source>
</reference>
<evidence type="ECO:0000313" key="1">
    <source>
        <dbReference type="EMBL" id="KAK3298992.1"/>
    </source>
</evidence>
<accession>A0AAE0HML7</accession>
<dbReference type="GeneID" id="87840119"/>
<dbReference type="EMBL" id="JAUEPN010000002">
    <property type="protein sequence ID" value="KAK3298992.1"/>
    <property type="molecule type" value="Genomic_DNA"/>
</dbReference>
<reference evidence="1" key="1">
    <citation type="journal article" date="2023" name="Mol. Phylogenet. Evol.">
        <title>Genome-scale phylogeny and comparative genomics of the fungal order Sordariales.</title>
        <authorList>
            <person name="Hensen N."/>
            <person name="Bonometti L."/>
            <person name="Westerberg I."/>
            <person name="Brannstrom I.O."/>
            <person name="Guillou S."/>
            <person name="Cros-Aarteil S."/>
            <person name="Calhoun S."/>
            <person name="Haridas S."/>
            <person name="Kuo A."/>
            <person name="Mondo S."/>
            <person name="Pangilinan J."/>
            <person name="Riley R."/>
            <person name="LaButti K."/>
            <person name="Andreopoulos B."/>
            <person name="Lipzen A."/>
            <person name="Chen C."/>
            <person name="Yan M."/>
            <person name="Daum C."/>
            <person name="Ng V."/>
            <person name="Clum A."/>
            <person name="Steindorff A."/>
            <person name="Ohm R.A."/>
            <person name="Martin F."/>
            <person name="Silar P."/>
            <person name="Natvig D.O."/>
            <person name="Lalanne C."/>
            <person name="Gautier V."/>
            <person name="Ament-Velasquez S.L."/>
            <person name="Kruys A."/>
            <person name="Hutchinson M.I."/>
            <person name="Powell A.J."/>
            <person name="Barry K."/>
            <person name="Miller A.N."/>
            <person name="Grigoriev I.V."/>
            <person name="Debuchy R."/>
            <person name="Gladieux P."/>
            <person name="Hiltunen Thoren M."/>
            <person name="Johannesson H."/>
        </authorList>
    </citation>
    <scope>NUCLEOTIDE SEQUENCE</scope>
    <source>
        <strain evidence="1">CBS 168.71</strain>
    </source>
</reference>
<protein>
    <submittedName>
        <fullName evidence="1">Uncharacterized protein</fullName>
    </submittedName>
</protein>
<gene>
    <name evidence="1" type="ORF">B0H64DRAFT_386839</name>
</gene>
<keyword evidence="2" id="KW-1185">Reference proteome</keyword>
<comment type="caution">
    <text evidence="1">The sequence shown here is derived from an EMBL/GenBank/DDBJ whole genome shotgun (WGS) entry which is preliminary data.</text>
</comment>
<dbReference type="RefSeq" id="XP_062662506.1">
    <property type="nucleotide sequence ID" value="XM_062803171.1"/>
</dbReference>
<organism evidence="1 2">
    <name type="scientific">Chaetomium fimeti</name>
    <dbReference type="NCBI Taxonomy" id="1854472"/>
    <lineage>
        <taxon>Eukaryota</taxon>
        <taxon>Fungi</taxon>
        <taxon>Dikarya</taxon>
        <taxon>Ascomycota</taxon>
        <taxon>Pezizomycotina</taxon>
        <taxon>Sordariomycetes</taxon>
        <taxon>Sordariomycetidae</taxon>
        <taxon>Sordariales</taxon>
        <taxon>Chaetomiaceae</taxon>
        <taxon>Chaetomium</taxon>
    </lineage>
</organism>
<dbReference type="AlphaFoldDB" id="A0AAE0HML7"/>
<evidence type="ECO:0000313" key="2">
    <source>
        <dbReference type="Proteomes" id="UP001278766"/>
    </source>
</evidence>
<proteinExistence type="predicted"/>